<dbReference type="InterPro" id="IPR039421">
    <property type="entry name" value="Type_1_exporter"/>
</dbReference>
<dbReference type="GO" id="GO:0005886">
    <property type="term" value="C:plasma membrane"/>
    <property type="evidence" value="ECO:0007669"/>
    <property type="project" value="UniProtKB-SubCell"/>
</dbReference>
<keyword evidence="4 10" id="KW-0067">ATP-binding</keyword>
<dbReference type="AlphaFoldDB" id="A0A6L5YMA9"/>
<keyword evidence="3" id="KW-0547">Nucleotide-binding</keyword>
<feature type="transmembrane region" description="Helical" evidence="7">
    <location>
        <begin position="173"/>
        <end position="193"/>
    </location>
</feature>
<dbReference type="Proteomes" id="UP000476055">
    <property type="component" value="Unassembled WGS sequence"/>
</dbReference>
<evidence type="ECO:0000256" key="4">
    <source>
        <dbReference type="ARBA" id="ARBA00022840"/>
    </source>
</evidence>
<keyword evidence="6 7" id="KW-0472">Membrane</keyword>
<evidence type="ECO:0000313" key="11">
    <source>
        <dbReference type="Proteomes" id="UP000476055"/>
    </source>
</evidence>
<dbReference type="PROSITE" id="PS00211">
    <property type="entry name" value="ABC_TRANSPORTER_1"/>
    <property type="match status" value="1"/>
</dbReference>
<feature type="transmembrane region" description="Helical" evidence="7">
    <location>
        <begin position="293"/>
        <end position="310"/>
    </location>
</feature>
<protein>
    <submittedName>
        <fullName evidence="10">ABC transporter ATP-binding protein</fullName>
    </submittedName>
</protein>
<dbReference type="InterPro" id="IPR003439">
    <property type="entry name" value="ABC_transporter-like_ATP-bd"/>
</dbReference>
<evidence type="ECO:0000256" key="5">
    <source>
        <dbReference type="ARBA" id="ARBA00022989"/>
    </source>
</evidence>
<dbReference type="InterPro" id="IPR036640">
    <property type="entry name" value="ABC1_TM_sf"/>
</dbReference>
<dbReference type="Gene3D" id="1.20.1560.10">
    <property type="entry name" value="ABC transporter type 1, transmembrane domain"/>
    <property type="match status" value="1"/>
</dbReference>
<dbReference type="PANTHER" id="PTHR24221:SF632">
    <property type="entry name" value="ATP-DEPENDENT LIPID A-CORE FLIPPASE"/>
    <property type="match status" value="1"/>
</dbReference>
<evidence type="ECO:0000256" key="2">
    <source>
        <dbReference type="ARBA" id="ARBA00022692"/>
    </source>
</evidence>
<feature type="transmembrane region" description="Helical" evidence="7">
    <location>
        <begin position="265"/>
        <end position="287"/>
    </location>
</feature>
<evidence type="ECO:0000256" key="3">
    <source>
        <dbReference type="ARBA" id="ARBA00022741"/>
    </source>
</evidence>
<dbReference type="EMBL" id="VUMU01000020">
    <property type="protein sequence ID" value="MST59123.1"/>
    <property type="molecule type" value="Genomic_DNA"/>
</dbReference>
<dbReference type="GO" id="GO:0005524">
    <property type="term" value="F:ATP binding"/>
    <property type="evidence" value="ECO:0007669"/>
    <property type="project" value="UniProtKB-KW"/>
</dbReference>
<proteinExistence type="predicted"/>
<dbReference type="GO" id="GO:0016887">
    <property type="term" value="F:ATP hydrolysis activity"/>
    <property type="evidence" value="ECO:0007669"/>
    <property type="project" value="InterPro"/>
</dbReference>
<dbReference type="SUPFAM" id="SSF52540">
    <property type="entry name" value="P-loop containing nucleoside triphosphate hydrolases"/>
    <property type="match status" value="1"/>
</dbReference>
<dbReference type="PROSITE" id="PS50929">
    <property type="entry name" value="ABC_TM1F"/>
    <property type="match status" value="1"/>
</dbReference>
<keyword evidence="2 7" id="KW-0812">Transmembrane</keyword>
<dbReference type="InterPro" id="IPR003593">
    <property type="entry name" value="AAA+_ATPase"/>
</dbReference>
<evidence type="ECO:0000259" key="8">
    <source>
        <dbReference type="PROSITE" id="PS50893"/>
    </source>
</evidence>
<evidence type="ECO:0000313" key="10">
    <source>
        <dbReference type="EMBL" id="MST59123.1"/>
    </source>
</evidence>
<dbReference type="GO" id="GO:0140359">
    <property type="term" value="F:ABC-type transporter activity"/>
    <property type="evidence" value="ECO:0007669"/>
    <property type="project" value="InterPro"/>
</dbReference>
<dbReference type="SMART" id="SM00382">
    <property type="entry name" value="AAA"/>
    <property type="match status" value="1"/>
</dbReference>
<feature type="transmembrane region" description="Helical" evidence="7">
    <location>
        <begin position="147"/>
        <end position="167"/>
    </location>
</feature>
<dbReference type="Pfam" id="PF00664">
    <property type="entry name" value="ABC_membrane"/>
    <property type="match status" value="1"/>
</dbReference>
<gene>
    <name evidence="10" type="ORF">FYJ59_12920</name>
</gene>
<feature type="transmembrane region" description="Helical" evidence="7">
    <location>
        <begin position="74"/>
        <end position="93"/>
    </location>
</feature>
<dbReference type="PROSITE" id="PS50893">
    <property type="entry name" value="ABC_TRANSPORTER_2"/>
    <property type="match status" value="1"/>
</dbReference>
<dbReference type="RefSeq" id="WP_154498495.1">
    <property type="nucleotide sequence ID" value="NZ_VUMU01000020.1"/>
</dbReference>
<reference evidence="10 11" key="1">
    <citation type="submission" date="2019-08" db="EMBL/GenBank/DDBJ databases">
        <title>In-depth cultivation of the pig gut microbiome towards novel bacterial diversity and tailored functional studies.</title>
        <authorList>
            <person name="Wylensek D."/>
            <person name="Hitch T.C.A."/>
            <person name="Clavel T."/>
        </authorList>
    </citation>
    <scope>NUCLEOTIDE SEQUENCE [LARGE SCALE GENOMIC DNA]</scope>
    <source>
        <strain evidence="10 11">WCA3-601-WT-6H</strain>
    </source>
</reference>
<dbReference type="Gene3D" id="3.40.50.300">
    <property type="entry name" value="P-loop containing nucleotide triphosphate hydrolases"/>
    <property type="match status" value="1"/>
</dbReference>
<comment type="caution">
    <text evidence="10">The sequence shown here is derived from an EMBL/GenBank/DDBJ whole genome shotgun (WGS) entry which is preliminary data.</text>
</comment>
<evidence type="ECO:0000256" key="1">
    <source>
        <dbReference type="ARBA" id="ARBA00004651"/>
    </source>
</evidence>
<dbReference type="InterPro" id="IPR027417">
    <property type="entry name" value="P-loop_NTPase"/>
</dbReference>
<feature type="transmembrane region" description="Helical" evidence="7">
    <location>
        <begin position="21"/>
        <end position="42"/>
    </location>
</feature>
<accession>A0A6L5YMA9</accession>
<keyword evidence="5 7" id="KW-1133">Transmembrane helix</keyword>
<name>A0A6L5YMA9_9FIRM</name>
<dbReference type="Pfam" id="PF00005">
    <property type="entry name" value="ABC_tran"/>
    <property type="match status" value="1"/>
</dbReference>
<evidence type="ECO:0000256" key="6">
    <source>
        <dbReference type="ARBA" id="ARBA00023136"/>
    </source>
</evidence>
<dbReference type="GO" id="GO:0034040">
    <property type="term" value="F:ATPase-coupled lipid transmembrane transporter activity"/>
    <property type="evidence" value="ECO:0007669"/>
    <property type="project" value="TreeGrafter"/>
</dbReference>
<dbReference type="PANTHER" id="PTHR24221">
    <property type="entry name" value="ATP-BINDING CASSETTE SUB-FAMILY B"/>
    <property type="match status" value="1"/>
</dbReference>
<organism evidence="10 11">
    <name type="scientific">Waltera intestinalis</name>
    <dbReference type="NCBI Taxonomy" id="2606635"/>
    <lineage>
        <taxon>Bacteria</taxon>
        <taxon>Bacillati</taxon>
        <taxon>Bacillota</taxon>
        <taxon>Clostridia</taxon>
        <taxon>Lachnospirales</taxon>
        <taxon>Lachnospiraceae</taxon>
        <taxon>Waltera</taxon>
    </lineage>
</organism>
<sequence length="584" mass="65947">MIQIIKKLRVLLDQKQKRTMVGLIFLMVISAFLQTAGVGMLVEVMQIVIDPEAVQHSRVAEACYEILGVESYRTFSIIVMVLLILVFVVKNLFTYFQQKLTLSFVYTNQFRTSERMMRNYLRRGYEFYLNADTAVVQRSITSDVNNMYALILALLQLLSDTVVSLFVISYCFISSGTMTILMAVVLLLLMWLIKRVLKPIMYKAGKDNQDYYSSLFKWISQTVQGIKEVKISGKEQYFVSEYRKCGKGYVDAVQRYSLYNQVPKLLIETACVATMVGYMIFLVATGVSTENMLTVFGTLAAAALVLLPCVNRINNQINSIAYFEPFFMGVSDNLQDEINGQNIDMSFATDEDEKLDVKESIQMKDITYAYPNTERLIFDHADLKIPVGASVGIVGTSGAGKSTVVDILLGLLEPSTGHIYADSVDVKDPGNYRKWLKNIGYIPQMIFMLDDTIRKNVAFGVPEDKIDEERLWEVLKEAQLDEFIKTLPEGLETGIGERGIRLSGGQRQRIGIARALYNDPEVLILDEATSALDNDTEAAIMESINRLHGRKTLIIIAHRLQTIEKCDIVYRVEDGRAKVERGTV</sequence>
<evidence type="ECO:0000256" key="7">
    <source>
        <dbReference type="SAM" id="Phobius"/>
    </source>
</evidence>
<dbReference type="SUPFAM" id="SSF90123">
    <property type="entry name" value="ABC transporter transmembrane region"/>
    <property type="match status" value="1"/>
</dbReference>
<feature type="domain" description="ABC transporter" evidence="8">
    <location>
        <begin position="361"/>
        <end position="584"/>
    </location>
</feature>
<dbReference type="InterPro" id="IPR017871">
    <property type="entry name" value="ABC_transporter-like_CS"/>
</dbReference>
<keyword evidence="11" id="KW-1185">Reference proteome</keyword>
<evidence type="ECO:0000259" key="9">
    <source>
        <dbReference type="PROSITE" id="PS50929"/>
    </source>
</evidence>
<dbReference type="InterPro" id="IPR011527">
    <property type="entry name" value="ABC1_TM_dom"/>
</dbReference>
<comment type="subcellular location">
    <subcellularLocation>
        <location evidence="1">Cell membrane</location>
        <topology evidence="1">Multi-pass membrane protein</topology>
    </subcellularLocation>
</comment>
<feature type="domain" description="ABC transmembrane type-1" evidence="9">
    <location>
        <begin position="21"/>
        <end position="321"/>
    </location>
</feature>